<feature type="non-terminal residue" evidence="2">
    <location>
        <position position="1"/>
    </location>
</feature>
<keyword evidence="3" id="KW-1185">Reference proteome</keyword>
<name>A0A9D4ZEU1_ADICA</name>
<sequence>GGYSGGSRRQPKGGASSRGGEGKGLQLKGLVEGSAIGGGTPFGRQERVASCSKGCPPESSKKGDRAGDGVIYCGHDHARRRRKAARGCFLEGGKELQVRVAQLRGGGLAFERVPGQGRVLQRSQPSWTPGGGLAESREGKVAPVVWEAWHARKEEVLKSGAEGQERGGAEVRG</sequence>
<evidence type="ECO:0000313" key="2">
    <source>
        <dbReference type="EMBL" id="KAI5070705.1"/>
    </source>
</evidence>
<evidence type="ECO:0000256" key="1">
    <source>
        <dbReference type="SAM" id="MobiDB-lite"/>
    </source>
</evidence>
<feature type="compositionally biased region" description="Low complexity" evidence="1">
    <location>
        <begin position="24"/>
        <end position="33"/>
    </location>
</feature>
<protein>
    <submittedName>
        <fullName evidence="2">Uncharacterized protein</fullName>
    </submittedName>
</protein>
<reference evidence="2" key="1">
    <citation type="submission" date="2021-01" db="EMBL/GenBank/DDBJ databases">
        <title>Adiantum capillus-veneris genome.</title>
        <authorList>
            <person name="Fang Y."/>
            <person name="Liao Q."/>
        </authorList>
    </citation>
    <scope>NUCLEOTIDE SEQUENCE</scope>
    <source>
        <strain evidence="2">H3</strain>
        <tissue evidence="2">Leaf</tissue>
    </source>
</reference>
<comment type="caution">
    <text evidence="2">The sequence shown here is derived from an EMBL/GenBank/DDBJ whole genome shotgun (WGS) entry which is preliminary data.</text>
</comment>
<proteinExistence type="predicted"/>
<dbReference type="Proteomes" id="UP000886520">
    <property type="component" value="Chromosome 14"/>
</dbReference>
<accession>A0A9D4ZEU1</accession>
<organism evidence="2 3">
    <name type="scientific">Adiantum capillus-veneris</name>
    <name type="common">Maidenhair fern</name>
    <dbReference type="NCBI Taxonomy" id="13818"/>
    <lineage>
        <taxon>Eukaryota</taxon>
        <taxon>Viridiplantae</taxon>
        <taxon>Streptophyta</taxon>
        <taxon>Embryophyta</taxon>
        <taxon>Tracheophyta</taxon>
        <taxon>Polypodiopsida</taxon>
        <taxon>Polypodiidae</taxon>
        <taxon>Polypodiales</taxon>
        <taxon>Pteridineae</taxon>
        <taxon>Pteridaceae</taxon>
        <taxon>Vittarioideae</taxon>
        <taxon>Adiantum</taxon>
    </lineage>
</organism>
<dbReference type="EMBL" id="JABFUD020000014">
    <property type="protein sequence ID" value="KAI5070705.1"/>
    <property type="molecule type" value="Genomic_DNA"/>
</dbReference>
<dbReference type="AlphaFoldDB" id="A0A9D4ZEU1"/>
<feature type="region of interest" description="Disordered" evidence="1">
    <location>
        <begin position="120"/>
        <end position="139"/>
    </location>
</feature>
<feature type="region of interest" description="Disordered" evidence="1">
    <location>
        <begin position="1"/>
        <end position="69"/>
    </location>
</feature>
<gene>
    <name evidence="2" type="ORF">GOP47_0015048</name>
</gene>
<evidence type="ECO:0000313" key="3">
    <source>
        <dbReference type="Proteomes" id="UP000886520"/>
    </source>
</evidence>